<dbReference type="Gene3D" id="3.80.10.10">
    <property type="entry name" value="Ribonuclease Inhibitor"/>
    <property type="match status" value="1"/>
</dbReference>
<gene>
    <name evidence="1" type="primary">AVEN_167223_1</name>
    <name evidence="1" type="ORF">CEXT_80031</name>
</gene>
<sequence>MCLSSANCFKIFPVVAHLLFRCPKLTSVGLLDTSMAITQLLNCLPNPPARFALRSCFWGISHRFHVEDDKEDYSAAYKTRFPKLIQTSVAMCPFVEKLVMEVIHIDSLKFLPYLSNLTFLNLNFKFCDSFCLPEIITLLSKVGHKLKYLLIEKPLEDFHLRFPVNVICKHCDNLETFGVFGNSVVEGKQVDYPSLKKLKKLSILNSDKDSLYYMLKNCVNLEELSLFFAFYLDDYLLGKFWLRTLCRSSSCSRYTSAISAELAWRPS</sequence>
<keyword evidence="2" id="KW-1185">Reference proteome</keyword>
<protein>
    <submittedName>
        <fullName evidence="1">Uncharacterized protein</fullName>
    </submittedName>
</protein>
<dbReference type="InterPro" id="IPR032675">
    <property type="entry name" value="LRR_dom_sf"/>
</dbReference>
<comment type="caution">
    <text evidence="1">The sequence shown here is derived from an EMBL/GenBank/DDBJ whole genome shotgun (WGS) entry which is preliminary data.</text>
</comment>
<name>A0AAV4T2W6_CAEEX</name>
<dbReference type="EMBL" id="BPLR01010390">
    <property type="protein sequence ID" value="GIY39027.1"/>
    <property type="molecule type" value="Genomic_DNA"/>
</dbReference>
<evidence type="ECO:0000313" key="1">
    <source>
        <dbReference type="EMBL" id="GIY39027.1"/>
    </source>
</evidence>
<dbReference type="AlphaFoldDB" id="A0AAV4T2W6"/>
<reference evidence="1 2" key="1">
    <citation type="submission" date="2021-06" db="EMBL/GenBank/DDBJ databases">
        <title>Caerostris extrusa draft genome.</title>
        <authorList>
            <person name="Kono N."/>
            <person name="Arakawa K."/>
        </authorList>
    </citation>
    <scope>NUCLEOTIDE SEQUENCE [LARGE SCALE GENOMIC DNA]</scope>
</reference>
<evidence type="ECO:0000313" key="2">
    <source>
        <dbReference type="Proteomes" id="UP001054945"/>
    </source>
</evidence>
<dbReference type="SUPFAM" id="SSF52047">
    <property type="entry name" value="RNI-like"/>
    <property type="match status" value="1"/>
</dbReference>
<organism evidence="1 2">
    <name type="scientific">Caerostris extrusa</name>
    <name type="common">Bark spider</name>
    <name type="synonym">Caerostris bankana</name>
    <dbReference type="NCBI Taxonomy" id="172846"/>
    <lineage>
        <taxon>Eukaryota</taxon>
        <taxon>Metazoa</taxon>
        <taxon>Ecdysozoa</taxon>
        <taxon>Arthropoda</taxon>
        <taxon>Chelicerata</taxon>
        <taxon>Arachnida</taxon>
        <taxon>Araneae</taxon>
        <taxon>Araneomorphae</taxon>
        <taxon>Entelegynae</taxon>
        <taxon>Araneoidea</taxon>
        <taxon>Araneidae</taxon>
        <taxon>Caerostris</taxon>
    </lineage>
</organism>
<dbReference type="Proteomes" id="UP001054945">
    <property type="component" value="Unassembled WGS sequence"/>
</dbReference>
<accession>A0AAV4T2W6</accession>
<proteinExistence type="predicted"/>